<name>A0A1G7X762_9ACTN</name>
<dbReference type="EMBL" id="FNCN01000008">
    <property type="protein sequence ID" value="SDG79995.1"/>
    <property type="molecule type" value="Genomic_DNA"/>
</dbReference>
<dbReference type="InterPro" id="IPR022902">
    <property type="entry name" value="NAcTrfase_Eis"/>
</dbReference>
<dbReference type="PANTHER" id="PTHR37817">
    <property type="entry name" value="N-ACETYLTRANSFERASE EIS"/>
    <property type="match status" value="1"/>
</dbReference>
<feature type="active site" description="Proton donor" evidence="4">
    <location>
        <position position="118"/>
    </location>
</feature>
<dbReference type="RefSeq" id="WP_176955360.1">
    <property type="nucleotide sequence ID" value="NZ_FNCN01000008.1"/>
</dbReference>
<comment type="subunit">
    <text evidence="4">Homohexamer; trimer of dimers.</text>
</comment>
<proteinExistence type="inferred from homology"/>
<comment type="caution">
    <text evidence="4">Lacks conserved residue(s) required for the propagation of feature annotation.</text>
</comment>
<dbReference type="Proteomes" id="UP000198923">
    <property type="component" value="Unassembled WGS sequence"/>
</dbReference>
<dbReference type="Pfam" id="PF13530">
    <property type="entry name" value="SCP2_2"/>
    <property type="match status" value="1"/>
</dbReference>
<dbReference type="GO" id="GO:0034069">
    <property type="term" value="F:aminoglycoside N-acetyltransferase activity"/>
    <property type="evidence" value="ECO:0007669"/>
    <property type="project" value="TreeGrafter"/>
</dbReference>
<accession>A0A1G7X762</accession>
<dbReference type="Gene3D" id="3.30.1050.10">
    <property type="entry name" value="SCP2 sterol-binding domain"/>
    <property type="match status" value="1"/>
</dbReference>
<gene>
    <name evidence="6" type="ORF">SAMN05421505_10866</name>
</gene>
<keyword evidence="7" id="KW-1185">Reference proteome</keyword>
<keyword evidence="2 4" id="KW-0808">Transferase</keyword>
<dbReference type="SUPFAM" id="SSF55718">
    <property type="entry name" value="SCP-like"/>
    <property type="match status" value="1"/>
</dbReference>
<dbReference type="InterPro" id="IPR016181">
    <property type="entry name" value="Acyl_CoA_acyltransferase"/>
</dbReference>
<reference evidence="6 7" key="1">
    <citation type="submission" date="2016-10" db="EMBL/GenBank/DDBJ databases">
        <authorList>
            <person name="de Groot N.N."/>
        </authorList>
    </citation>
    <scope>NUCLEOTIDE SEQUENCE [LARGE SCALE GENOMIC DNA]</scope>
    <source>
        <strain evidence="6 7">CPCC 201354</strain>
    </source>
</reference>
<dbReference type="InterPro" id="IPR036527">
    <property type="entry name" value="SCP2_sterol-bd_dom_sf"/>
</dbReference>
<dbReference type="InterPro" id="IPR041380">
    <property type="entry name" value="Acetyltransf_17"/>
</dbReference>
<evidence type="ECO:0000256" key="1">
    <source>
        <dbReference type="ARBA" id="ARBA00009213"/>
    </source>
</evidence>
<evidence type="ECO:0000256" key="3">
    <source>
        <dbReference type="ARBA" id="ARBA00023315"/>
    </source>
</evidence>
<evidence type="ECO:0000313" key="6">
    <source>
        <dbReference type="EMBL" id="SDG79995.1"/>
    </source>
</evidence>
<evidence type="ECO:0000259" key="5">
    <source>
        <dbReference type="PROSITE" id="PS51186"/>
    </source>
</evidence>
<dbReference type="STRING" id="504805.SAMN05421505_10866"/>
<organism evidence="6 7">
    <name type="scientific">Sinosporangium album</name>
    <dbReference type="NCBI Taxonomy" id="504805"/>
    <lineage>
        <taxon>Bacteria</taxon>
        <taxon>Bacillati</taxon>
        <taxon>Actinomycetota</taxon>
        <taxon>Actinomycetes</taxon>
        <taxon>Streptosporangiales</taxon>
        <taxon>Streptosporangiaceae</taxon>
        <taxon>Sinosporangium</taxon>
    </lineage>
</organism>
<feature type="active site" description="Proton acceptor; via carboxylate" evidence="4">
    <location>
        <position position="402"/>
    </location>
</feature>
<evidence type="ECO:0000256" key="2">
    <source>
        <dbReference type="ARBA" id="ARBA00022679"/>
    </source>
</evidence>
<dbReference type="Pfam" id="PF13527">
    <property type="entry name" value="Acetyltransf_9"/>
    <property type="match status" value="1"/>
</dbReference>
<sequence length="402" mass="43916">MFIVRDVPESDFDQVYELNDIAFHERTKEDDRDSTDWLFRRAHRIGAYEDGRLIGFLAALPMHISIPGGATLPCLGVTYVCVLPTHTRRGVLTAILDRMWADRAEPLAALYVSKARIYGRHGFAAATHALHVDLDGDRPLELRVEPAEVPLRLVPPDGAHKVLAPLYERAMARRAGQFARDTEWWERAVLPDEDPNDDGLGAPRVVVAGDSGYAVYRTKGEDTASDAPALVYVVELEADSAQVEAALWRYLASIGLTWRVGSLARPVDDLLPLLVADGDVVTVKKRWPALWLRLSDVPAALSGRGYAAPVDLVLDIADERLPANHGRFRLTVAAGGHAGCGRTDDRADLSLHVRDLAAAYLGDTPVSTLVRAGLVTEHTPGAARRLDAALHTPLAPFTADEF</sequence>
<dbReference type="InterPro" id="IPR025559">
    <property type="entry name" value="Eis_dom"/>
</dbReference>
<protein>
    <submittedName>
        <fullName evidence="6">Predicted acetyltransferase</fullName>
    </submittedName>
</protein>
<comment type="similarity">
    <text evidence="1 4">Belongs to the acetyltransferase Eis family.</text>
</comment>
<dbReference type="InterPro" id="IPR051554">
    <property type="entry name" value="Acetyltransferase_Eis"/>
</dbReference>
<dbReference type="AlphaFoldDB" id="A0A1G7X762"/>
<dbReference type="GO" id="GO:0030649">
    <property type="term" value="P:aminoglycoside antibiotic catabolic process"/>
    <property type="evidence" value="ECO:0007669"/>
    <property type="project" value="TreeGrafter"/>
</dbReference>
<dbReference type="Pfam" id="PF17668">
    <property type="entry name" value="Acetyltransf_17"/>
    <property type="match status" value="1"/>
</dbReference>
<dbReference type="NCBIfam" id="NF002367">
    <property type="entry name" value="PRK01346.1-4"/>
    <property type="match status" value="1"/>
</dbReference>
<evidence type="ECO:0000313" key="7">
    <source>
        <dbReference type="Proteomes" id="UP000198923"/>
    </source>
</evidence>
<dbReference type="InterPro" id="IPR000182">
    <property type="entry name" value="GNAT_dom"/>
</dbReference>
<dbReference type="PROSITE" id="PS51186">
    <property type="entry name" value="GNAT"/>
    <property type="match status" value="1"/>
</dbReference>
<dbReference type="HAMAP" id="MF_01812">
    <property type="entry name" value="Eis"/>
    <property type="match status" value="1"/>
</dbReference>
<dbReference type="PANTHER" id="PTHR37817:SF1">
    <property type="entry name" value="N-ACETYLTRANSFERASE EIS"/>
    <property type="match status" value="1"/>
</dbReference>
<keyword evidence="3 4" id="KW-0012">Acyltransferase</keyword>
<feature type="binding site" evidence="4">
    <location>
        <begin position="88"/>
        <end position="93"/>
    </location>
    <ligand>
        <name>acetyl-CoA</name>
        <dbReference type="ChEBI" id="CHEBI:57288"/>
    </ligand>
</feature>
<feature type="binding site" evidence="4">
    <location>
        <begin position="80"/>
        <end position="82"/>
    </location>
    <ligand>
        <name>acetyl-CoA</name>
        <dbReference type="ChEBI" id="CHEBI:57288"/>
    </ligand>
</feature>
<evidence type="ECO:0000256" key="4">
    <source>
        <dbReference type="HAMAP-Rule" id="MF_01812"/>
    </source>
</evidence>
<feature type="domain" description="N-acetyltransferase" evidence="5">
    <location>
        <begin position="2"/>
        <end position="145"/>
    </location>
</feature>
<dbReference type="SUPFAM" id="SSF55729">
    <property type="entry name" value="Acyl-CoA N-acyltransferases (Nat)"/>
    <property type="match status" value="1"/>
</dbReference>
<dbReference type="Gene3D" id="3.40.630.30">
    <property type="match status" value="2"/>
</dbReference>